<evidence type="ECO:0000313" key="2">
    <source>
        <dbReference type="EMBL" id="MDT2731046.1"/>
    </source>
</evidence>
<dbReference type="RefSeq" id="WP_233847628.1">
    <property type="nucleotide sequence ID" value="NZ_CP025420.1"/>
</dbReference>
<accession>A0AAE4HTL0</accession>
<evidence type="ECO:0000256" key="1">
    <source>
        <dbReference type="SAM" id="Phobius"/>
    </source>
</evidence>
<dbReference type="EMBL" id="JARQAG010000002">
    <property type="protein sequence ID" value="MDT2731046.1"/>
    <property type="molecule type" value="Genomic_DNA"/>
</dbReference>
<evidence type="ECO:0000313" key="3">
    <source>
        <dbReference type="Proteomes" id="UP001180515"/>
    </source>
</evidence>
<comment type="caution">
    <text evidence="2">The sequence shown here is derived from an EMBL/GenBank/DDBJ whole genome shotgun (WGS) entry which is preliminary data.</text>
</comment>
<proteinExistence type="predicted"/>
<sequence>MTDSLLIMITFIVRFGVAWFMFFDMEYSVDSEKNKMPWLTLGLFVVLEMVIIGLVGPWYLLNEPLLMFIYHYMKFPHDKMLHHLFFHNFLLLQLI</sequence>
<keyword evidence="1" id="KW-0472">Membrane</keyword>
<keyword evidence="1" id="KW-1133">Transmembrane helix</keyword>
<protein>
    <submittedName>
        <fullName evidence="2">Uncharacterized protein</fullName>
    </submittedName>
</protein>
<name>A0AAE4HTL0_9STRE</name>
<gene>
    <name evidence="2" type="ORF">P7G31_02100</name>
</gene>
<feature type="transmembrane region" description="Helical" evidence="1">
    <location>
        <begin position="6"/>
        <end position="25"/>
    </location>
</feature>
<keyword evidence="1" id="KW-0812">Transmembrane</keyword>
<organism evidence="2 3">
    <name type="scientific">Streptococcus parauberis</name>
    <dbReference type="NCBI Taxonomy" id="1348"/>
    <lineage>
        <taxon>Bacteria</taxon>
        <taxon>Bacillati</taxon>
        <taxon>Bacillota</taxon>
        <taxon>Bacilli</taxon>
        <taxon>Lactobacillales</taxon>
        <taxon>Streptococcaceae</taxon>
        <taxon>Streptococcus</taxon>
    </lineage>
</organism>
<feature type="transmembrane region" description="Helical" evidence="1">
    <location>
        <begin position="37"/>
        <end position="60"/>
    </location>
</feature>
<dbReference type="Proteomes" id="UP001180515">
    <property type="component" value="Unassembled WGS sequence"/>
</dbReference>
<dbReference type="AlphaFoldDB" id="A0AAE4HTL0"/>
<reference evidence="2" key="1">
    <citation type="submission" date="2023-03" db="EMBL/GenBank/DDBJ databases">
        <authorList>
            <person name="Shen W."/>
            <person name="Cai J."/>
        </authorList>
    </citation>
    <scope>NUCLEOTIDE SEQUENCE</scope>
    <source>
        <strain evidence="2">P82-2</strain>
    </source>
</reference>